<evidence type="ECO:0000313" key="13">
    <source>
        <dbReference type="Proteomes" id="UP000241107"/>
    </source>
</evidence>
<feature type="repeat" description="TPR" evidence="8">
    <location>
        <begin position="728"/>
        <end position="761"/>
    </location>
</feature>
<dbReference type="InterPro" id="IPR005654">
    <property type="entry name" value="ATPase_AFG1-like"/>
</dbReference>
<keyword evidence="7" id="KW-0067">ATP-binding</keyword>
<proteinExistence type="inferred from homology"/>
<dbReference type="Gene3D" id="3.40.50.300">
    <property type="entry name" value="P-loop containing nucleotide triphosphate hydrolases"/>
    <property type="match status" value="1"/>
</dbReference>
<dbReference type="OrthoDB" id="421075at2759"/>
<dbReference type="Pfam" id="PF10033">
    <property type="entry name" value="ATG13"/>
    <property type="match status" value="1"/>
</dbReference>
<dbReference type="GeneID" id="36565596"/>
<feature type="compositionally biased region" description="Polar residues" evidence="10">
    <location>
        <begin position="1655"/>
        <end position="1670"/>
    </location>
</feature>
<feature type="region of interest" description="Disordered" evidence="10">
    <location>
        <begin position="1791"/>
        <end position="1867"/>
    </location>
</feature>
<dbReference type="InterPro" id="IPR040962">
    <property type="entry name" value="TPR_22"/>
</dbReference>
<dbReference type="Pfam" id="PF03969">
    <property type="entry name" value="AFG1_ATPase"/>
    <property type="match status" value="1"/>
</dbReference>
<dbReference type="Gene3D" id="1.25.40.10">
    <property type="entry name" value="Tetratricopeptide repeat domain"/>
    <property type="match status" value="4"/>
</dbReference>
<feature type="region of interest" description="Disordered" evidence="10">
    <location>
        <begin position="1655"/>
        <end position="1716"/>
    </location>
</feature>
<sequence>MSVKQLLKAAKAAIERNDPEDAIYYADEVLEEDKNNYYAYIFKGKSYQLLGDFEKAMKPFQKAIDLDKDQLLGWKGYFQSVRSQADFDKFFEVFTQYVEKLVEQGVATGDAVKDLYAYLKANKYHEDTALHEKYLRAILPGTPLRELLGNSVGTEDESIKKLITVTKNNQDEQARTILAKEKMKLPRNLTVQQQAKLHAIEWSIRLDSDLPNLYRQFLDVCDDDELRRSYEAELLKYLYNLLKISPEKADLLKEVKLLCGDMVLLGTNDLFAWTLYFDLQDPKAIEDLDENEVLTFIKKFRTEGLGVFLYAYLMSDLGPFNTEKVQKELGLKDVSKDASDENNESNENNDDVEDDNGNDISPAEILLMMLEGYSKATSSMMAHRIICSYFVNLQEYDSGSQRCTTAIRHLAELQRTYGIELVNCKRDILCLLATIYTYHEAPKNFARALELYDKILIGDAENTQAMIGKGLILLEKMELDGANEALSKVLEKFPEDATALKELGWCLVLQKQYEKGRELLQHALKSSKDMSVHGLETKAAIKWRLAKSYLWEDSSSETNVQAAFDLLISSLKDSKTYAPSYTLLGVLYHDHYNQKARAQKCFYRAFELDVGEITSAKYLVTELAEKNEWEVSDILCTRVVTSEKSRRMLSSALYEDPDKSWPYRVLGSSALNRQDDAKAIEWFQTALRMKAMDVQCWIGLGEAYYNCGRIDAAIKVFKRTSKMDPESWMLKYMLGVATCEIGDYSAGLEILNEALEARPEEECLLNAIYEQSIGYSAQLLLGGFTGRTLKISDGALDAIHRAVSVNKASQNLWRALNNTLKIRINVQSDIQNFPIQKVVDILKHVELPSDDVVSVDAAQKLFQEEQFVEAIGLLGILVAQSAIAVLPSKANKYQKSITLFNLGVAYLEAFNCADERNEKLLDKAIQSIKDAIKIEGSNAQFWLALGNAFVSRNPEIAQHCYIKASVLDNKDPQVWTNLAALYLRFGDSELAQEAFDRATSVAPDQSKSWLGNALTADALDDKQTASRLFTHAYIISNGRLPLAQLCYAMSIVNARIGNSKDSRDVEAAQEFSIANFAIQAFLKFHPNDEVGLKMALLLSERCHTYNLAIESGKRLCDLLEKKYESSESEVVLVEYAKAKTQLARIYLGLANYGDAIDNAQVTLDVLEEEEETQDVREAKLSSRIVIGLSFFFNGQFDEAMEELKIVLETHGQSQRMVTLIAQVLNAYGTSETKQDALDQLFAFIEENGSSLLVVLTLGAISVVDQLEDYYEPIKEELSNLSLEELIADSFRMVPQLLAEVEQTQVRKRGVWQKFAMLFPSDFNVWKNLSRTMALDTALLPTSKRPAFDLAEAYVEKGSRREIQPDMTDKAVAAAKAPPKQQNTKLLQVIQNFFTKTSQIILQTRSVADPTVFDYGSSDTTDSRSKTNKWFNLNIASPGDDWIKDEMKLWKSFSDLSQLHPMIIETYLDLRQLDPRETVALEDDTGNSWTVAKGGLKKQEVVVERWLIEFDRSVCSDADSDELPLIYKQAIVLLRVIYGYARLLPAYKLRMILCQQSGKGLALMNKIIDGKQPISSKGRIGLSKSIIPHQMLLTESHMTQKSFEPVKTTAGSLRVSVAYRNHYRFTVQDNEEMLSNHFWNTDQEKLAALLDRSHISDTPSHSASDSRSALVSQEEAKAPKEPTNFALNTTKQSVLPCTSEHQPDHHNETSPTSKTSTNRVKQVLYAQPAASVQRPSIQPFKVGSISNSPPSGNISFASGAAGSVAGSTMERRISITSNKSGSNASLAALLRNPRGSTSSSNTPTVAISGSHGNNPGAVFPRSISSSHGSHLHDDLSELSGTPRFSSSFGSRQSRRFSNTSARSSVANEPGASLYGASVELTTSSGAPLSGLYLDDDISTFVRMIDCKSDLRLSSTVSKTNSRHTDSNSLIDALSKFQLLKGQHQQLSDSVNASVIFQHNQGGSFHSNSRGISRPSSRKSSHSRALPSPSISPSSYDNHLPSITSKLELHGLEHSISHLRPRSRQALQISAQIPQNYGRTRLASSPTVTSTLTHAVHRPEGPEVTGLSTTPSVYDRAKRPIKYEDVFDDEEEDASDYFMRRVESDPTGSRTHEEMGFDNDDLLFEMTDTKFLATSSDSGSLPIELYDLRVKQNRLRDDPYQRKIILSLSILHEKLENYEPPQIENPDVESLKPKIGIAKIFDSFLGSKKKELNTIDIPENEIKGIYLWGDVGCGKTMLMDLFYLSVPNHLAKKRFHFHQFMQNLHKRSHQLKIEHKHMDLDVIPLLAAEISQQATVLCFDEFQVTDVADAMLLRRLMTLLMSPDYGVILFATSNRAPDDLYMNGIQRVSFVPCIQLIKKQTRVIYLNSPTDYRKVPRPVSSVYHYPKPGVKYHSKVNAAACRKHILQWYDYFNRDDQMEEAKINEELTVWGRKLIVPKSSHPYVAQFTFEELCGHNLSAGDYLTLANTYKAFIVTDIPYLSIEARNEVRRFITFLDAVYDAHDCLATTAAAPFKDLFVEPEDLQKDNFELYQRQKNKGAEETFEDDELVVRHGFDKLIAKKASMFVNDEEKFAFARALSRLTQMGTTDWVESSTGDT</sequence>
<dbReference type="VEuPathDB" id="FungiDB:C7M61_002207"/>
<dbReference type="GO" id="GO:0006914">
    <property type="term" value="P:autophagy"/>
    <property type="evidence" value="ECO:0007669"/>
    <property type="project" value="UniProtKB-KW"/>
</dbReference>
<dbReference type="InterPro" id="IPR019734">
    <property type="entry name" value="TPR_rpt"/>
</dbReference>
<evidence type="ECO:0000256" key="9">
    <source>
        <dbReference type="RuleBase" id="RU361214"/>
    </source>
</evidence>
<feature type="compositionally biased region" description="Polar residues" evidence="10">
    <location>
        <begin position="1987"/>
        <end position="1997"/>
    </location>
</feature>
<comment type="similarity">
    <text evidence="1 9">Belongs to the ATG13 family. Fungi subfamily.</text>
</comment>
<evidence type="ECO:0000256" key="6">
    <source>
        <dbReference type="ARBA" id="ARBA00022803"/>
    </source>
</evidence>
<dbReference type="InterPro" id="IPR036570">
    <property type="entry name" value="HORMA_dom_sf"/>
</dbReference>
<feature type="region of interest" description="Disordered" evidence="10">
    <location>
        <begin position="1960"/>
        <end position="1997"/>
    </location>
</feature>
<evidence type="ECO:0000256" key="1">
    <source>
        <dbReference type="ARBA" id="ARBA00005246"/>
    </source>
</evidence>
<feature type="compositionally biased region" description="Low complexity" evidence="10">
    <location>
        <begin position="1836"/>
        <end position="1856"/>
    </location>
</feature>
<evidence type="ECO:0000256" key="10">
    <source>
        <dbReference type="SAM" id="MobiDB-lite"/>
    </source>
</evidence>
<protein>
    <recommendedName>
        <fullName evidence="3 9">Autophagy-related protein 13</fullName>
    </recommendedName>
</protein>
<dbReference type="GO" id="GO:1990316">
    <property type="term" value="C:Atg1/ULK1 kinase complex"/>
    <property type="evidence" value="ECO:0007669"/>
    <property type="project" value="InterPro"/>
</dbReference>
<dbReference type="EMBL" id="PYFQ01000004">
    <property type="protein sequence ID" value="PSK38902.1"/>
    <property type="molecule type" value="Genomic_DNA"/>
</dbReference>
<dbReference type="GO" id="GO:0016887">
    <property type="term" value="F:ATP hydrolysis activity"/>
    <property type="evidence" value="ECO:0007669"/>
    <property type="project" value="InterPro"/>
</dbReference>
<feature type="compositionally biased region" description="Acidic residues" evidence="10">
    <location>
        <begin position="340"/>
        <end position="357"/>
    </location>
</feature>
<dbReference type="Gene3D" id="3.30.900.10">
    <property type="entry name" value="HORMA domain"/>
    <property type="match status" value="1"/>
</dbReference>
<evidence type="ECO:0000313" key="12">
    <source>
        <dbReference type="EMBL" id="PSK38902.1"/>
    </source>
</evidence>
<keyword evidence="5" id="KW-0547">Nucleotide-binding</keyword>
<dbReference type="Gene3D" id="6.10.140.1900">
    <property type="match status" value="1"/>
</dbReference>
<dbReference type="InterPro" id="IPR027417">
    <property type="entry name" value="P-loop_NTPase"/>
</dbReference>
<dbReference type="Pfam" id="PF14559">
    <property type="entry name" value="TPR_19"/>
    <property type="match status" value="1"/>
</dbReference>
<feature type="repeat" description="TPR" evidence="8">
    <location>
        <begin position="972"/>
        <end position="1005"/>
    </location>
</feature>
<dbReference type="SMART" id="SM00028">
    <property type="entry name" value="TPR"/>
    <property type="match status" value="12"/>
</dbReference>
<evidence type="ECO:0000256" key="4">
    <source>
        <dbReference type="ARBA" id="ARBA00022737"/>
    </source>
</evidence>
<dbReference type="InterPro" id="IPR039226">
    <property type="entry name" value="Ski3/TTC37"/>
</dbReference>
<evidence type="ECO:0000256" key="2">
    <source>
        <dbReference type="ARBA" id="ARBA00010322"/>
    </source>
</evidence>
<dbReference type="GO" id="GO:0006401">
    <property type="term" value="P:RNA catabolic process"/>
    <property type="evidence" value="ECO:0007669"/>
    <property type="project" value="InterPro"/>
</dbReference>
<dbReference type="GO" id="GO:0055087">
    <property type="term" value="C:Ski complex"/>
    <property type="evidence" value="ECO:0007669"/>
    <property type="project" value="InterPro"/>
</dbReference>
<dbReference type="PROSITE" id="PS50293">
    <property type="entry name" value="TPR_REGION"/>
    <property type="match status" value="1"/>
</dbReference>
<dbReference type="SUPFAM" id="SSF52540">
    <property type="entry name" value="P-loop containing nucleoside triphosphate hydrolases"/>
    <property type="match status" value="1"/>
</dbReference>
<dbReference type="PANTHER" id="PTHR15704:SF7">
    <property type="entry name" value="SUPERKILLER COMPLEX PROTEIN 3"/>
    <property type="match status" value="1"/>
</dbReference>
<dbReference type="InterPro" id="IPR018731">
    <property type="entry name" value="Atg13_N"/>
</dbReference>
<dbReference type="Proteomes" id="UP000241107">
    <property type="component" value="Unassembled WGS sequence"/>
</dbReference>
<dbReference type="Pfam" id="PF18833">
    <property type="entry name" value="TPR_22"/>
    <property type="match status" value="1"/>
</dbReference>
<keyword evidence="4" id="KW-0677">Repeat</keyword>
<feature type="repeat" description="TPR" evidence="8">
    <location>
        <begin position="694"/>
        <end position="727"/>
    </location>
</feature>
<dbReference type="RefSeq" id="XP_024714088.1">
    <property type="nucleotide sequence ID" value="XM_024857589.1"/>
</dbReference>
<dbReference type="PROSITE" id="PS50005">
    <property type="entry name" value="TPR"/>
    <property type="match status" value="4"/>
</dbReference>
<feature type="repeat" description="TPR" evidence="8">
    <location>
        <begin position="37"/>
        <end position="70"/>
    </location>
</feature>
<dbReference type="GO" id="GO:0005524">
    <property type="term" value="F:ATP binding"/>
    <property type="evidence" value="ECO:0007669"/>
    <property type="project" value="UniProtKB-KW"/>
</dbReference>
<evidence type="ECO:0000256" key="8">
    <source>
        <dbReference type="PROSITE-ProRule" id="PRU00339"/>
    </source>
</evidence>
<keyword evidence="6 8" id="KW-0802">TPR repeat</keyword>
<comment type="similarity">
    <text evidence="2">Belongs to the AFG1 ATPase family.</text>
</comment>
<feature type="region of interest" description="Disordered" evidence="10">
    <location>
        <begin position="333"/>
        <end position="357"/>
    </location>
</feature>
<dbReference type="InterPro" id="IPR011990">
    <property type="entry name" value="TPR-like_helical_dom_sf"/>
</dbReference>
<accession>A0A2P7YSI4</accession>
<evidence type="ECO:0000256" key="5">
    <source>
        <dbReference type="ARBA" id="ARBA00022741"/>
    </source>
</evidence>
<dbReference type="NCBIfam" id="NF040713">
    <property type="entry name" value="ZapE"/>
    <property type="match status" value="1"/>
</dbReference>
<dbReference type="SUPFAM" id="SSF48452">
    <property type="entry name" value="TPR-like"/>
    <property type="match status" value="4"/>
</dbReference>
<keyword evidence="13" id="KW-1185">Reference proteome</keyword>
<dbReference type="Pfam" id="PF13432">
    <property type="entry name" value="TPR_16"/>
    <property type="match status" value="1"/>
</dbReference>
<feature type="domain" description="Autophagy-related protein 13 N-terminal" evidence="11">
    <location>
        <begin position="1389"/>
        <end position="1624"/>
    </location>
</feature>
<dbReference type="STRING" id="418784.A0A2P7YSI4"/>
<feature type="compositionally biased region" description="Polar residues" evidence="10">
    <location>
        <begin position="1684"/>
        <end position="1699"/>
    </location>
</feature>
<organism evidence="12 13">
    <name type="scientific">Candidozyma pseudohaemuli</name>
    <dbReference type="NCBI Taxonomy" id="418784"/>
    <lineage>
        <taxon>Eukaryota</taxon>
        <taxon>Fungi</taxon>
        <taxon>Dikarya</taxon>
        <taxon>Ascomycota</taxon>
        <taxon>Saccharomycotina</taxon>
        <taxon>Pichiomycetes</taxon>
        <taxon>Metschnikowiaceae</taxon>
        <taxon>Candidozyma</taxon>
    </lineage>
</organism>
<dbReference type="Pfam" id="PF13181">
    <property type="entry name" value="TPR_8"/>
    <property type="match status" value="2"/>
</dbReference>
<dbReference type="PANTHER" id="PTHR15704">
    <property type="entry name" value="SUPERKILLER 3 PROTEIN-RELATED"/>
    <property type="match status" value="1"/>
</dbReference>
<keyword evidence="9" id="KW-0072">Autophagy</keyword>
<evidence type="ECO:0000259" key="11">
    <source>
        <dbReference type="Pfam" id="PF10033"/>
    </source>
</evidence>
<gene>
    <name evidence="12" type="ORF">C7M61_002207</name>
</gene>
<name>A0A2P7YSI4_9ASCO</name>
<reference evidence="12 13" key="1">
    <citation type="submission" date="2018-03" db="EMBL/GenBank/DDBJ databases">
        <title>Candida pseudohaemulonii genome assembly and annotation.</title>
        <authorList>
            <person name="Munoz J.F."/>
            <person name="Gade L.G."/>
            <person name="Chow N.A."/>
            <person name="Litvintseva A.P."/>
            <person name="Loparev V.N."/>
            <person name="Cuomo C.A."/>
        </authorList>
    </citation>
    <scope>NUCLEOTIDE SEQUENCE [LARGE SCALE GENOMIC DNA]</scope>
    <source>
        <strain evidence="12 13">B12108</strain>
    </source>
</reference>
<evidence type="ECO:0000256" key="7">
    <source>
        <dbReference type="ARBA" id="ARBA00022840"/>
    </source>
</evidence>
<feature type="compositionally biased region" description="Polar residues" evidence="10">
    <location>
        <begin position="1793"/>
        <end position="1812"/>
    </location>
</feature>
<evidence type="ECO:0000256" key="3">
    <source>
        <dbReference type="ARBA" id="ARBA00013801"/>
    </source>
</evidence>
<comment type="caution">
    <text evidence="12">The sequence shown here is derived from an EMBL/GenBank/DDBJ whole genome shotgun (WGS) entry which is preliminary data.</text>
</comment>